<dbReference type="Gene3D" id="1.20.1050.10">
    <property type="match status" value="1"/>
</dbReference>
<dbReference type="GO" id="GO:0005737">
    <property type="term" value="C:cytoplasm"/>
    <property type="evidence" value="ECO:0007669"/>
    <property type="project" value="TreeGrafter"/>
</dbReference>
<dbReference type="InterPro" id="IPR036249">
    <property type="entry name" value="Thioredoxin-like_sf"/>
</dbReference>
<dbReference type="Gene3D" id="3.40.30.10">
    <property type="entry name" value="Glutaredoxin"/>
    <property type="match status" value="1"/>
</dbReference>
<dbReference type="AlphaFoldDB" id="A0A317WYT2"/>
<dbReference type="SFLD" id="SFLDS00019">
    <property type="entry name" value="Glutathione_Transferase_(cytos"/>
    <property type="match status" value="1"/>
</dbReference>
<dbReference type="PROSITE" id="PS50404">
    <property type="entry name" value="GST_NTER"/>
    <property type="match status" value="1"/>
</dbReference>
<dbReference type="FunFam" id="3.40.30.10:FF:000148">
    <property type="entry name" value="Elongation factor 1B gamma"/>
    <property type="match status" value="1"/>
</dbReference>
<organism evidence="5 6">
    <name type="scientific">Aspergillus heteromorphus CBS 117.55</name>
    <dbReference type="NCBI Taxonomy" id="1448321"/>
    <lineage>
        <taxon>Eukaryota</taxon>
        <taxon>Fungi</taxon>
        <taxon>Dikarya</taxon>
        <taxon>Ascomycota</taxon>
        <taxon>Pezizomycotina</taxon>
        <taxon>Eurotiomycetes</taxon>
        <taxon>Eurotiomycetidae</taxon>
        <taxon>Eurotiales</taxon>
        <taxon>Aspergillaceae</taxon>
        <taxon>Aspergillus</taxon>
        <taxon>Aspergillus subgen. Circumdati</taxon>
    </lineage>
</organism>
<dbReference type="InterPro" id="IPR036282">
    <property type="entry name" value="Glutathione-S-Trfase_C_sf"/>
</dbReference>
<dbReference type="FunFam" id="1.20.1050.10:FF:000006">
    <property type="entry name" value="Elongation factor 1 gamma"/>
    <property type="match status" value="1"/>
</dbReference>
<dbReference type="GO" id="GO:0005634">
    <property type="term" value="C:nucleus"/>
    <property type="evidence" value="ECO:0007669"/>
    <property type="project" value="TreeGrafter"/>
</dbReference>
<name>A0A317WYT2_9EURO</name>
<keyword evidence="5" id="KW-0648">Protein biosynthesis</keyword>
<dbReference type="InterPro" id="IPR050802">
    <property type="entry name" value="EF-GSTs"/>
</dbReference>
<dbReference type="InterPro" id="IPR010987">
    <property type="entry name" value="Glutathione-S-Trfase_C-like"/>
</dbReference>
<proteinExistence type="inferred from homology"/>
<dbReference type="Pfam" id="PF00043">
    <property type="entry name" value="GST_C"/>
    <property type="match status" value="1"/>
</dbReference>
<gene>
    <name evidence="5" type="ORF">BO70DRAFT_130259</name>
</gene>
<dbReference type="PROSITE" id="PS50405">
    <property type="entry name" value="GST_CTER"/>
    <property type="match status" value="1"/>
</dbReference>
<dbReference type="GO" id="GO:0003746">
    <property type="term" value="F:translation elongation factor activity"/>
    <property type="evidence" value="ECO:0007669"/>
    <property type="project" value="UniProtKB-KW"/>
</dbReference>
<evidence type="ECO:0000256" key="2">
    <source>
        <dbReference type="RuleBase" id="RU003494"/>
    </source>
</evidence>
<dbReference type="InterPro" id="IPR004046">
    <property type="entry name" value="GST_C"/>
</dbReference>
<feature type="domain" description="GST N-terminal" evidence="3">
    <location>
        <begin position="3"/>
        <end position="84"/>
    </location>
</feature>
<comment type="similarity">
    <text evidence="1 2">Belongs to the GST superfamily.</text>
</comment>
<dbReference type="VEuPathDB" id="FungiDB:BO70DRAFT_130259"/>
<evidence type="ECO:0000313" key="5">
    <source>
        <dbReference type="EMBL" id="PWY89888.1"/>
    </source>
</evidence>
<reference evidence="5 6" key="1">
    <citation type="submission" date="2016-12" db="EMBL/GenBank/DDBJ databases">
        <title>The genomes of Aspergillus section Nigri reveals drivers in fungal speciation.</title>
        <authorList>
            <consortium name="DOE Joint Genome Institute"/>
            <person name="Vesth T.C."/>
            <person name="Nybo J."/>
            <person name="Theobald S."/>
            <person name="Brandl J."/>
            <person name="Frisvad J.C."/>
            <person name="Nielsen K.F."/>
            <person name="Lyhne E.K."/>
            <person name="Kogle M.E."/>
            <person name="Kuo A."/>
            <person name="Riley R."/>
            <person name="Clum A."/>
            <person name="Nolan M."/>
            <person name="Lipzen A."/>
            <person name="Salamov A."/>
            <person name="Henrissat B."/>
            <person name="Wiebenga A."/>
            <person name="De Vries R.P."/>
            <person name="Grigoriev I.V."/>
            <person name="Mortensen U.H."/>
            <person name="Andersen M.R."/>
            <person name="Baker S.E."/>
        </authorList>
    </citation>
    <scope>NUCLEOTIDE SEQUENCE [LARGE SCALE GENOMIC DNA]</scope>
    <source>
        <strain evidence="5 6">CBS 117.55</strain>
    </source>
</reference>
<dbReference type="InterPro" id="IPR004045">
    <property type="entry name" value="Glutathione_S-Trfase_N"/>
</dbReference>
<dbReference type="GeneID" id="37060258"/>
<dbReference type="RefSeq" id="XP_025402719.1">
    <property type="nucleotide sequence ID" value="XM_025538021.1"/>
</dbReference>
<evidence type="ECO:0000259" key="4">
    <source>
        <dbReference type="PROSITE" id="PS50405"/>
    </source>
</evidence>
<dbReference type="CDD" id="cd03044">
    <property type="entry name" value="GST_N_EF1Bgamma"/>
    <property type="match status" value="1"/>
</dbReference>
<feature type="domain" description="GST C-terminal" evidence="4">
    <location>
        <begin position="90"/>
        <end position="223"/>
    </location>
</feature>
<dbReference type="PANTHER" id="PTHR43986:SF10">
    <property type="entry name" value="ELONGATION FACTOR EEF-1B GAMMA SUBUNIT, PUTATIVE (AFU_ORTHOLOGUE AFUA_1G17120)-RELATED"/>
    <property type="match status" value="1"/>
</dbReference>
<accession>A0A317WYT2</accession>
<evidence type="ECO:0000313" key="6">
    <source>
        <dbReference type="Proteomes" id="UP000247233"/>
    </source>
</evidence>
<dbReference type="OrthoDB" id="249703at2759"/>
<dbReference type="STRING" id="1448321.A0A317WYT2"/>
<dbReference type="Proteomes" id="UP000247233">
    <property type="component" value="Unassembled WGS sequence"/>
</dbReference>
<dbReference type="InterPro" id="IPR040079">
    <property type="entry name" value="Glutathione_S-Trfase"/>
</dbReference>
<dbReference type="Pfam" id="PF02798">
    <property type="entry name" value="GST_N"/>
    <property type="match status" value="1"/>
</dbReference>
<comment type="caution">
    <text evidence="5">The sequence shown here is derived from an EMBL/GenBank/DDBJ whole genome shotgun (WGS) entry which is preliminary data.</text>
</comment>
<dbReference type="CDD" id="cd03181">
    <property type="entry name" value="GST_C_EF1Bgamma_like"/>
    <property type="match status" value="1"/>
</dbReference>
<sequence length="229" mass="25302">MTTIGTIWTYPNNPRVMKTQAAANLNNLKLEYPAFEMRVTNQTPAFLSKFPLGKVPAFEATDGTLLVESDAITQYVAESGPAAAQLLGTAAAERATIRQWICYAEAEILGHLIPLILWRVGFKAYEEAVEKLALEKLGRSLGYLDKHLAGKTWVAGTEKLSLADISVASALVWGFSMVVDAEMRRSYPNVIAWYERTIESDGVREALGPRTTSRRGRRAATRLLTHDCL</sequence>
<evidence type="ECO:0000259" key="3">
    <source>
        <dbReference type="PROSITE" id="PS50404"/>
    </source>
</evidence>
<evidence type="ECO:0000256" key="1">
    <source>
        <dbReference type="ARBA" id="ARBA00007409"/>
    </source>
</evidence>
<dbReference type="SUPFAM" id="SSF52833">
    <property type="entry name" value="Thioredoxin-like"/>
    <property type="match status" value="1"/>
</dbReference>
<dbReference type="SFLD" id="SFLDG00358">
    <property type="entry name" value="Main_(cytGST)"/>
    <property type="match status" value="1"/>
</dbReference>
<protein>
    <submittedName>
        <fullName evidence="5">Translation elongation factor eEF-1B gamma subunit</fullName>
    </submittedName>
</protein>
<keyword evidence="6" id="KW-1185">Reference proteome</keyword>
<dbReference type="SUPFAM" id="SSF47616">
    <property type="entry name" value="GST C-terminal domain-like"/>
    <property type="match status" value="1"/>
</dbReference>
<keyword evidence="5" id="KW-0251">Elongation factor</keyword>
<dbReference type="PANTHER" id="PTHR43986">
    <property type="entry name" value="ELONGATION FACTOR 1-GAMMA"/>
    <property type="match status" value="1"/>
</dbReference>
<dbReference type="EMBL" id="MSFL01000003">
    <property type="protein sequence ID" value="PWY89888.1"/>
    <property type="molecule type" value="Genomic_DNA"/>
</dbReference>